<dbReference type="Proteomes" id="UP000694001">
    <property type="component" value="Chromosome"/>
</dbReference>
<gene>
    <name evidence="1" type="ORF">KO353_07230</name>
</gene>
<dbReference type="KEGG" id="elio:KO353_07230"/>
<sequence>MAAQQDPAPRVARLTHARRVWAIAAVRGDPIRLSRLHAALEDRVWRGDRLVYCGNLIGVGPDVAGTIREALLFRRAVIARPGFEANDVVFLRGAQEEMLNRLLRIQYAPGPAAAVEALRWMEAHGIGPTLAAYGTTVAEGLRVAARGPVERARWTASITAAIRAAPGHDALLSSLRRAACTVPVDLAGEAPGVLFVASGLNPDRPFEAQGDAFWWDEPGFDRAAAGIPAPEGEEGRLPWGGFARLVRGGCARHDGPRASGWGLTLDAGCGLGGPLVAACLAPTGEVLEVLEA</sequence>
<dbReference type="EMBL" id="CP076448">
    <property type="protein sequence ID" value="QXM25975.1"/>
    <property type="molecule type" value="Genomic_DNA"/>
</dbReference>
<evidence type="ECO:0000313" key="1">
    <source>
        <dbReference type="EMBL" id="QXM25975.1"/>
    </source>
</evidence>
<accession>A0A975YKP4</accession>
<keyword evidence="2" id="KW-1185">Reference proteome</keyword>
<dbReference type="AlphaFoldDB" id="A0A975YKP4"/>
<proteinExistence type="predicted"/>
<protein>
    <submittedName>
        <fullName evidence="1">Uncharacterized protein</fullName>
    </submittedName>
</protein>
<dbReference type="RefSeq" id="WP_218287026.1">
    <property type="nucleotide sequence ID" value="NZ_CP076448.1"/>
</dbReference>
<name>A0A975YKP4_9PROT</name>
<organism evidence="1 2">
    <name type="scientific">Elioraea tepida</name>
    <dbReference type="NCBI Taxonomy" id="2843330"/>
    <lineage>
        <taxon>Bacteria</taxon>
        <taxon>Pseudomonadati</taxon>
        <taxon>Pseudomonadota</taxon>
        <taxon>Alphaproteobacteria</taxon>
        <taxon>Acetobacterales</taxon>
        <taxon>Elioraeaceae</taxon>
        <taxon>Elioraea</taxon>
    </lineage>
</organism>
<reference evidence="1" key="1">
    <citation type="submission" date="2021-06" db="EMBL/GenBank/DDBJ databases">
        <title>Elioraea tepida, sp. nov., a moderately thermophilic aerobic anoxygenic phototrophic bacterium isolated from an alkaline siliceous hot spring mat community in Yellowstone National Park, WY, USA.</title>
        <authorList>
            <person name="Saini M.K."/>
            <person name="Yoshida S."/>
            <person name="Sebastian A."/>
            <person name="Hirose S."/>
            <person name="Hara E."/>
            <person name="Tamaki H."/>
            <person name="Soulier N.T."/>
            <person name="Albert I."/>
            <person name="Hanada S."/>
            <person name="Bryant D.A."/>
            <person name="Tank M."/>
        </authorList>
    </citation>
    <scope>NUCLEOTIDE SEQUENCE</scope>
    <source>
        <strain evidence="1">MS-P2</strain>
    </source>
</reference>
<evidence type="ECO:0000313" key="2">
    <source>
        <dbReference type="Proteomes" id="UP000694001"/>
    </source>
</evidence>